<comment type="caution">
    <text evidence="1">The sequence shown here is derived from an EMBL/GenBank/DDBJ whole genome shotgun (WGS) entry which is preliminary data.</text>
</comment>
<evidence type="ECO:0000313" key="1">
    <source>
        <dbReference type="EMBL" id="KLL10950.1"/>
    </source>
</evidence>
<proteinExistence type="predicted"/>
<name>A0ABR5F2M6_9ACTN</name>
<sequence>MDDMIFGNLPVGRLRARARLRHAHDAACPRAGSTSPHAQQVTARVTRRAAATARYRREPAQAAHQSM</sequence>
<organism evidence="1 2">
    <name type="scientific">Protofrankia coriariae</name>
    <dbReference type="NCBI Taxonomy" id="1562887"/>
    <lineage>
        <taxon>Bacteria</taxon>
        <taxon>Bacillati</taxon>
        <taxon>Actinomycetota</taxon>
        <taxon>Actinomycetes</taxon>
        <taxon>Frankiales</taxon>
        <taxon>Frankiaceae</taxon>
        <taxon>Protofrankia</taxon>
    </lineage>
</organism>
<evidence type="ECO:0000313" key="2">
    <source>
        <dbReference type="Proteomes" id="UP000035425"/>
    </source>
</evidence>
<dbReference type="EMBL" id="JWIO01000022">
    <property type="protein sequence ID" value="KLL10950.1"/>
    <property type="molecule type" value="Genomic_DNA"/>
</dbReference>
<gene>
    <name evidence="1" type="ORF">FrCorBMG51_14380</name>
</gene>
<protein>
    <submittedName>
        <fullName evidence="1">Uncharacterized protein</fullName>
    </submittedName>
</protein>
<dbReference type="Proteomes" id="UP000035425">
    <property type="component" value="Unassembled WGS sequence"/>
</dbReference>
<dbReference type="RefSeq" id="WP_047223569.1">
    <property type="nucleotide sequence ID" value="NZ_JWIO01000022.1"/>
</dbReference>
<keyword evidence="2" id="KW-1185">Reference proteome</keyword>
<reference evidence="1 2" key="1">
    <citation type="submission" date="2014-12" db="EMBL/GenBank/DDBJ databases">
        <title>Frankia sp. BMG5.1 draft genome.</title>
        <authorList>
            <person name="Gtari M."/>
            <person name="Ghodhbane-Gtari F."/>
            <person name="Nouioui I."/>
            <person name="Ktari A."/>
            <person name="Hezbri K."/>
            <person name="Mimouni W."/>
            <person name="Sbissi I."/>
            <person name="Ayari A."/>
            <person name="Yamanaka T."/>
            <person name="Normand P."/>
            <person name="Tisa L.S."/>
            <person name="Boudabous A."/>
        </authorList>
    </citation>
    <scope>NUCLEOTIDE SEQUENCE [LARGE SCALE GENOMIC DNA]</scope>
    <source>
        <strain evidence="1 2">BMG5.1</strain>
    </source>
</reference>
<accession>A0ABR5F2M6</accession>